<dbReference type="Proteomes" id="UP000467840">
    <property type="component" value="Chromosome 11"/>
</dbReference>
<protein>
    <submittedName>
        <fullName evidence="1">Uncharacterized protein</fullName>
    </submittedName>
</protein>
<gene>
    <name evidence="1" type="ORF">GH714_033537</name>
</gene>
<comment type="caution">
    <text evidence="1">The sequence shown here is derived from an EMBL/GenBank/DDBJ whole genome shotgun (WGS) entry which is preliminary data.</text>
</comment>
<proteinExistence type="predicted"/>
<evidence type="ECO:0000313" key="2">
    <source>
        <dbReference type="Proteomes" id="UP000467840"/>
    </source>
</evidence>
<organism evidence="1 2">
    <name type="scientific">Hevea brasiliensis</name>
    <name type="common">Para rubber tree</name>
    <name type="synonym">Siphonia brasiliensis</name>
    <dbReference type="NCBI Taxonomy" id="3981"/>
    <lineage>
        <taxon>Eukaryota</taxon>
        <taxon>Viridiplantae</taxon>
        <taxon>Streptophyta</taxon>
        <taxon>Embryophyta</taxon>
        <taxon>Tracheophyta</taxon>
        <taxon>Spermatophyta</taxon>
        <taxon>Magnoliopsida</taxon>
        <taxon>eudicotyledons</taxon>
        <taxon>Gunneridae</taxon>
        <taxon>Pentapetalae</taxon>
        <taxon>rosids</taxon>
        <taxon>fabids</taxon>
        <taxon>Malpighiales</taxon>
        <taxon>Euphorbiaceae</taxon>
        <taxon>Crotonoideae</taxon>
        <taxon>Micrandreae</taxon>
        <taxon>Hevea</taxon>
    </lineage>
</organism>
<reference evidence="1 2" key="1">
    <citation type="journal article" date="2020" name="Mol. Plant">
        <title>The Chromosome-Based Rubber Tree Genome Provides New Insights into Spurge Genome Evolution and Rubber Biosynthesis.</title>
        <authorList>
            <person name="Liu J."/>
            <person name="Shi C."/>
            <person name="Shi C.C."/>
            <person name="Li W."/>
            <person name="Zhang Q.J."/>
            <person name="Zhang Y."/>
            <person name="Li K."/>
            <person name="Lu H.F."/>
            <person name="Shi C."/>
            <person name="Zhu S.T."/>
            <person name="Xiao Z.Y."/>
            <person name="Nan H."/>
            <person name="Yue Y."/>
            <person name="Zhu X.G."/>
            <person name="Wu Y."/>
            <person name="Hong X.N."/>
            <person name="Fan G.Y."/>
            <person name="Tong Y."/>
            <person name="Zhang D."/>
            <person name="Mao C.L."/>
            <person name="Liu Y.L."/>
            <person name="Hao S.J."/>
            <person name="Liu W.Q."/>
            <person name="Lv M.Q."/>
            <person name="Zhang H.B."/>
            <person name="Liu Y."/>
            <person name="Hu-Tang G.R."/>
            <person name="Wang J.P."/>
            <person name="Wang J.H."/>
            <person name="Sun Y.H."/>
            <person name="Ni S.B."/>
            <person name="Chen W.B."/>
            <person name="Zhang X.C."/>
            <person name="Jiao Y.N."/>
            <person name="Eichler E.E."/>
            <person name="Li G.H."/>
            <person name="Liu X."/>
            <person name="Gao L.Z."/>
        </authorList>
    </citation>
    <scope>NUCLEOTIDE SEQUENCE [LARGE SCALE GENOMIC DNA]</scope>
    <source>
        <strain evidence="2">cv. GT1</strain>
        <tissue evidence="1">Leaf</tissue>
    </source>
</reference>
<name>A0A6A6NDW5_HEVBR</name>
<keyword evidence="2" id="KW-1185">Reference proteome</keyword>
<accession>A0A6A6NDW5</accession>
<dbReference type="EMBL" id="JAAGAX010000002">
    <property type="protein sequence ID" value="KAF2323123.1"/>
    <property type="molecule type" value="Genomic_DNA"/>
</dbReference>
<dbReference type="AlphaFoldDB" id="A0A6A6NDW5"/>
<sequence>MQENFQPNVKQVCGTEQGLPLLSFYVSKPCLGAPIALEGAKVGNQVNRVLKSCEKSRTIVHLWGLYLKLSCRRMAKSKKKSKKSTKNPCLLDTDSEIKTKNKNRTKNPYLLAIDNEISRMNKLIRTKPKFSSLLSPHKEATVTLQLVKDLSLTFDGTDDEVIEFLA</sequence>
<evidence type="ECO:0000313" key="1">
    <source>
        <dbReference type="EMBL" id="KAF2323123.1"/>
    </source>
</evidence>